<dbReference type="EMBL" id="GL377302">
    <property type="protein sequence ID" value="EFJ02806.1"/>
    <property type="molecule type" value="Genomic_DNA"/>
</dbReference>
<dbReference type="InterPro" id="IPR027417">
    <property type="entry name" value="P-loop_NTPase"/>
</dbReference>
<dbReference type="GeneID" id="9596335"/>
<keyword evidence="5" id="KW-1185">Reference proteome</keyword>
<dbReference type="KEGG" id="scm:SCHCO_01177209"/>
<protein>
    <recommendedName>
        <fullName evidence="1">ATP-dependent DNA helicase</fullName>
        <ecNumber evidence="1">5.6.2.3</ecNumber>
    </recommendedName>
</protein>
<evidence type="ECO:0000313" key="4">
    <source>
        <dbReference type="EMBL" id="EFJ02806.1"/>
    </source>
</evidence>
<dbReference type="Pfam" id="PF05970">
    <property type="entry name" value="PIF1"/>
    <property type="match status" value="1"/>
</dbReference>
<keyword evidence="1" id="KW-0347">Helicase</keyword>
<dbReference type="Proteomes" id="UP000007431">
    <property type="component" value="Unassembled WGS sequence"/>
</dbReference>
<dbReference type="RefSeq" id="XP_003032249.1">
    <property type="nucleotide sequence ID" value="XM_003032203.1"/>
</dbReference>
<accession>D8PM84</accession>
<keyword evidence="1" id="KW-0234">DNA repair</keyword>
<dbReference type="GO" id="GO:0016787">
    <property type="term" value="F:hydrolase activity"/>
    <property type="evidence" value="ECO:0007669"/>
    <property type="project" value="UniProtKB-KW"/>
</dbReference>
<keyword evidence="1" id="KW-0378">Hydrolase</keyword>
<feature type="domain" description="DNA helicase Pif1-like DEAD-box helicase" evidence="2">
    <location>
        <begin position="6"/>
        <end position="67"/>
    </location>
</feature>
<comment type="catalytic activity">
    <reaction evidence="1">
        <text>ATP + H2O = ADP + phosphate + H(+)</text>
        <dbReference type="Rhea" id="RHEA:13065"/>
        <dbReference type="ChEBI" id="CHEBI:15377"/>
        <dbReference type="ChEBI" id="CHEBI:15378"/>
        <dbReference type="ChEBI" id="CHEBI:30616"/>
        <dbReference type="ChEBI" id="CHEBI:43474"/>
        <dbReference type="ChEBI" id="CHEBI:456216"/>
        <dbReference type="EC" id="5.6.2.3"/>
    </reaction>
</comment>
<dbReference type="OrthoDB" id="432234at2759"/>
<evidence type="ECO:0000259" key="2">
    <source>
        <dbReference type="Pfam" id="PF05970"/>
    </source>
</evidence>
<dbReference type="GO" id="GO:0043139">
    <property type="term" value="F:5'-3' DNA helicase activity"/>
    <property type="evidence" value="ECO:0007669"/>
    <property type="project" value="UniProtKB-EC"/>
</dbReference>
<sequence>MGNPGAVALTASTGIAAANIGGQTIHSWVGFSEAKLGKPDVAGEVRRSAPQAVERWTSAKVLIIDESA</sequence>
<dbReference type="HOGENOM" id="CLU_187856_0_0_1"/>
<keyword evidence="1" id="KW-0067">ATP-binding</keyword>
<dbReference type="EMBL" id="GL377306">
    <property type="protein sequence ID" value="EFI97346.1"/>
    <property type="molecule type" value="Genomic_DNA"/>
</dbReference>
<comment type="cofactor">
    <cofactor evidence="1">
        <name>Mg(2+)</name>
        <dbReference type="ChEBI" id="CHEBI:18420"/>
    </cofactor>
</comment>
<organism evidence="5">
    <name type="scientific">Schizophyllum commune (strain H4-8 / FGSC 9210)</name>
    <name type="common">Split gill fungus</name>
    <dbReference type="NCBI Taxonomy" id="578458"/>
    <lineage>
        <taxon>Eukaryota</taxon>
        <taxon>Fungi</taxon>
        <taxon>Dikarya</taxon>
        <taxon>Basidiomycota</taxon>
        <taxon>Agaricomycotina</taxon>
        <taxon>Agaricomycetes</taxon>
        <taxon>Agaricomycetidae</taxon>
        <taxon>Agaricales</taxon>
        <taxon>Schizophyllaceae</taxon>
        <taxon>Schizophyllum</taxon>
    </lineage>
</organism>
<dbReference type="GO" id="GO:0006281">
    <property type="term" value="P:DNA repair"/>
    <property type="evidence" value="ECO:0007669"/>
    <property type="project" value="UniProtKB-KW"/>
</dbReference>
<dbReference type="AlphaFoldDB" id="D8PM84"/>
<dbReference type="GO" id="GO:0000723">
    <property type="term" value="P:telomere maintenance"/>
    <property type="evidence" value="ECO:0007669"/>
    <property type="project" value="InterPro"/>
</dbReference>
<keyword evidence="1" id="KW-0233">DNA recombination</keyword>
<keyword evidence="1" id="KW-0227">DNA damage</keyword>
<gene>
    <name evidence="4" type="ORF">SCHCODRAFT_104761</name>
    <name evidence="3" type="ORF">SCHCODRAFT_109104</name>
</gene>
<evidence type="ECO:0000256" key="1">
    <source>
        <dbReference type="RuleBase" id="RU363044"/>
    </source>
</evidence>
<evidence type="ECO:0000313" key="3">
    <source>
        <dbReference type="EMBL" id="EFI97346.1"/>
    </source>
</evidence>
<comment type="similarity">
    <text evidence="1">Belongs to the helicase family.</text>
</comment>
<dbReference type="GO" id="GO:0006310">
    <property type="term" value="P:DNA recombination"/>
    <property type="evidence" value="ECO:0007669"/>
    <property type="project" value="UniProtKB-KW"/>
</dbReference>
<feature type="non-terminal residue" evidence="4">
    <location>
        <position position="68"/>
    </location>
</feature>
<dbReference type="GO" id="GO:0005524">
    <property type="term" value="F:ATP binding"/>
    <property type="evidence" value="ECO:0007669"/>
    <property type="project" value="UniProtKB-KW"/>
</dbReference>
<reference evidence="4 5" key="1">
    <citation type="journal article" date="2010" name="Nat. Biotechnol.">
        <title>Genome sequence of the model mushroom Schizophyllum commune.</title>
        <authorList>
            <person name="Ohm R.A."/>
            <person name="de Jong J.F."/>
            <person name="Lugones L.G."/>
            <person name="Aerts A."/>
            <person name="Kothe E."/>
            <person name="Stajich J.E."/>
            <person name="de Vries R.P."/>
            <person name="Record E."/>
            <person name="Levasseur A."/>
            <person name="Baker S.E."/>
            <person name="Bartholomew K.A."/>
            <person name="Coutinho P.M."/>
            <person name="Erdmann S."/>
            <person name="Fowler T.J."/>
            <person name="Gathman A.C."/>
            <person name="Lombard V."/>
            <person name="Henrissat B."/>
            <person name="Knabe N."/>
            <person name="Kuees U."/>
            <person name="Lilly W.W."/>
            <person name="Lindquist E."/>
            <person name="Lucas S."/>
            <person name="Magnuson J.K."/>
            <person name="Piumi F."/>
            <person name="Raudaskoski M."/>
            <person name="Salamov A."/>
            <person name="Schmutz J."/>
            <person name="Schwarze F.W.M.R."/>
            <person name="vanKuyk P.A."/>
            <person name="Horton J.S."/>
            <person name="Grigoriev I.V."/>
            <person name="Woesten H.A.B."/>
        </authorList>
    </citation>
    <scope>NUCLEOTIDE SEQUENCE [LARGE SCALE GENOMIC DNA]</scope>
    <source>
        <strain evidence="4">H4-8</strain>
        <strain evidence="5">H4-8 / FGSC 9210</strain>
    </source>
</reference>
<name>D8PM84_SCHCM</name>
<dbReference type="STRING" id="578458.D8PM84"/>
<dbReference type="VEuPathDB" id="FungiDB:SCHCODRAFT_01177209"/>
<proteinExistence type="inferred from homology"/>
<keyword evidence="1" id="KW-0547">Nucleotide-binding</keyword>
<evidence type="ECO:0000313" key="5">
    <source>
        <dbReference type="Proteomes" id="UP000007431"/>
    </source>
</evidence>
<dbReference type="eggNOG" id="KOG0987">
    <property type="taxonomic scope" value="Eukaryota"/>
</dbReference>
<dbReference type="Gene3D" id="3.40.50.300">
    <property type="entry name" value="P-loop containing nucleotide triphosphate hydrolases"/>
    <property type="match status" value="1"/>
</dbReference>
<dbReference type="EC" id="5.6.2.3" evidence="1"/>
<dbReference type="InterPro" id="IPR010285">
    <property type="entry name" value="DNA_helicase_pif1-like_DEAD"/>
</dbReference>